<gene>
    <name evidence="3" type="ORF">GCM10023169_32490</name>
</gene>
<feature type="domain" description="AMIN-like" evidence="2">
    <location>
        <begin position="49"/>
        <end position="179"/>
    </location>
</feature>
<organism evidence="3 4">
    <name type="scientific">Georgenia halophila</name>
    <dbReference type="NCBI Taxonomy" id="620889"/>
    <lineage>
        <taxon>Bacteria</taxon>
        <taxon>Bacillati</taxon>
        <taxon>Actinomycetota</taxon>
        <taxon>Actinomycetes</taxon>
        <taxon>Micrococcales</taxon>
        <taxon>Bogoriellaceae</taxon>
        <taxon>Georgenia</taxon>
    </lineage>
</organism>
<feature type="signal peptide" evidence="1">
    <location>
        <begin position="1"/>
        <end position="24"/>
    </location>
</feature>
<dbReference type="Pfam" id="PF24837">
    <property type="entry name" value="AMIN-like"/>
    <property type="match status" value="1"/>
</dbReference>
<dbReference type="EMBL" id="BAABGN010000013">
    <property type="protein sequence ID" value="GAA4429801.1"/>
    <property type="molecule type" value="Genomic_DNA"/>
</dbReference>
<protein>
    <recommendedName>
        <fullName evidence="2">AMIN-like domain-containing protein</fullName>
    </recommendedName>
</protein>
<dbReference type="InterPro" id="IPR056303">
    <property type="entry name" value="AMIN-like"/>
</dbReference>
<dbReference type="RefSeq" id="WP_345217427.1">
    <property type="nucleotide sequence ID" value="NZ_BAABGN010000013.1"/>
</dbReference>
<sequence length="181" mass="19558">MKRLFRSVLMLLLGLALVGPTAAAAQATPYCGIHWGSLRESASAQSAATVENVRTGRHTCFDRMVVDVLGDVRGYDVRYVSAVRTDGAGTVVPLRGGAQLAVVVRAPAYDDSGRATYRPANPRELTDVTGYRTFRQLASAGTFEGQTTIGLGVRARLPFRVFVLDGPGDYSRMVVDVAHRW</sequence>
<comment type="caution">
    <text evidence="3">The sequence shown here is derived from an EMBL/GenBank/DDBJ whole genome shotgun (WGS) entry which is preliminary data.</text>
</comment>
<reference evidence="4" key="1">
    <citation type="journal article" date="2019" name="Int. J. Syst. Evol. Microbiol.">
        <title>The Global Catalogue of Microorganisms (GCM) 10K type strain sequencing project: providing services to taxonomists for standard genome sequencing and annotation.</title>
        <authorList>
            <consortium name="The Broad Institute Genomics Platform"/>
            <consortium name="The Broad Institute Genome Sequencing Center for Infectious Disease"/>
            <person name="Wu L."/>
            <person name="Ma J."/>
        </authorList>
    </citation>
    <scope>NUCLEOTIDE SEQUENCE [LARGE SCALE GENOMIC DNA]</scope>
    <source>
        <strain evidence="4">JCM 17810</strain>
    </source>
</reference>
<evidence type="ECO:0000256" key="1">
    <source>
        <dbReference type="SAM" id="SignalP"/>
    </source>
</evidence>
<evidence type="ECO:0000313" key="4">
    <source>
        <dbReference type="Proteomes" id="UP001500622"/>
    </source>
</evidence>
<evidence type="ECO:0000259" key="2">
    <source>
        <dbReference type="Pfam" id="PF24837"/>
    </source>
</evidence>
<proteinExistence type="predicted"/>
<feature type="chain" id="PRO_5045628357" description="AMIN-like domain-containing protein" evidence="1">
    <location>
        <begin position="25"/>
        <end position="181"/>
    </location>
</feature>
<keyword evidence="4" id="KW-1185">Reference proteome</keyword>
<name>A0ABP8LHI2_9MICO</name>
<dbReference type="Proteomes" id="UP001500622">
    <property type="component" value="Unassembled WGS sequence"/>
</dbReference>
<accession>A0ABP8LHI2</accession>
<keyword evidence="1" id="KW-0732">Signal</keyword>
<evidence type="ECO:0000313" key="3">
    <source>
        <dbReference type="EMBL" id="GAA4429801.1"/>
    </source>
</evidence>